<dbReference type="RefSeq" id="WP_386060797.1">
    <property type="nucleotide sequence ID" value="NZ_JBHTKL010000005.1"/>
</dbReference>
<evidence type="ECO:0000256" key="1">
    <source>
        <dbReference type="ARBA" id="ARBA00007689"/>
    </source>
</evidence>
<feature type="domain" description="YCII-related" evidence="2">
    <location>
        <begin position="22"/>
        <end position="82"/>
    </location>
</feature>
<dbReference type="EMBL" id="JBHTKL010000005">
    <property type="protein sequence ID" value="MFD1019987.1"/>
    <property type="molecule type" value="Genomic_DNA"/>
</dbReference>
<dbReference type="InterPro" id="IPR011008">
    <property type="entry name" value="Dimeric_a/b-barrel"/>
</dbReference>
<sequence length="98" mass="11000">MMQFLYRLELLPEFADETTWSAKEEEVVGDHFNYLKSLNEKGTVALAGRTLVEGDGKFGIVILQAETEEEANEIMENDPAVSGRLMQATLYPFQIALS</sequence>
<protein>
    <submittedName>
        <fullName evidence="3">YciI family protein</fullName>
    </submittedName>
</protein>
<evidence type="ECO:0000313" key="3">
    <source>
        <dbReference type="EMBL" id="MFD1019987.1"/>
    </source>
</evidence>
<reference evidence="4" key="1">
    <citation type="journal article" date="2019" name="Int. J. Syst. Evol. Microbiol.">
        <title>The Global Catalogue of Microorganisms (GCM) 10K type strain sequencing project: providing services to taxonomists for standard genome sequencing and annotation.</title>
        <authorList>
            <consortium name="The Broad Institute Genomics Platform"/>
            <consortium name="The Broad Institute Genome Sequencing Center for Infectious Disease"/>
            <person name="Wu L."/>
            <person name="Ma J."/>
        </authorList>
    </citation>
    <scope>NUCLEOTIDE SEQUENCE [LARGE SCALE GENOMIC DNA]</scope>
    <source>
        <strain evidence="4">CCUG 56607</strain>
    </source>
</reference>
<evidence type="ECO:0000259" key="2">
    <source>
        <dbReference type="Pfam" id="PF03795"/>
    </source>
</evidence>
<gene>
    <name evidence="3" type="ORF">ACFQ2J_12445</name>
</gene>
<comment type="similarity">
    <text evidence="1">Belongs to the YciI family.</text>
</comment>
<dbReference type="Gene3D" id="3.30.70.1060">
    <property type="entry name" value="Dimeric alpha+beta barrel"/>
    <property type="match status" value="1"/>
</dbReference>
<organism evidence="3 4">
    <name type="scientific">Thalassobacillus hwangdonensis</name>
    <dbReference type="NCBI Taxonomy" id="546108"/>
    <lineage>
        <taxon>Bacteria</taxon>
        <taxon>Bacillati</taxon>
        <taxon>Bacillota</taxon>
        <taxon>Bacilli</taxon>
        <taxon>Bacillales</taxon>
        <taxon>Bacillaceae</taxon>
        <taxon>Thalassobacillus</taxon>
    </lineage>
</organism>
<accession>A0ABW3L1R1</accession>
<proteinExistence type="inferred from homology"/>
<comment type="caution">
    <text evidence="3">The sequence shown here is derived from an EMBL/GenBank/DDBJ whole genome shotgun (WGS) entry which is preliminary data.</text>
</comment>
<keyword evidence="4" id="KW-1185">Reference proteome</keyword>
<dbReference type="Proteomes" id="UP001596990">
    <property type="component" value="Unassembled WGS sequence"/>
</dbReference>
<dbReference type="SUPFAM" id="SSF54909">
    <property type="entry name" value="Dimeric alpha+beta barrel"/>
    <property type="match status" value="1"/>
</dbReference>
<name>A0ABW3L1R1_9BACI</name>
<dbReference type="InterPro" id="IPR005545">
    <property type="entry name" value="YCII"/>
</dbReference>
<dbReference type="Pfam" id="PF03795">
    <property type="entry name" value="YCII"/>
    <property type="match status" value="1"/>
</dbReference>
<evidence type="ECO:0000313" key="4">
    <source>
        <dbReference type="Proteomes" id="UP001596990"/>
    </source>
</evidence>